<organism evidence="3 6">
    <name type="scientific">Deinococcus wulumuqiensis</name>
    <dbReference type="NCBI Taxonomy" id="980427"/>
    <lineage>
        <taxon>Bacteria</taxon>
        <taxon>Thermotogati</taxon>
        <taxon>Deinococcota</taxon>
        <taxon>Deinococci</taxon>
        <taxon>Deinococcales</taxon>
        <taxon>Deinococcaceae</taxon>
        <taxon>Deinococcus</taxon>
    </lineage>
</organism>
<protein>
    <submittedName>
        <fullName evidence="3">Uncharacterized protein</fullName>
    </submittedName>
</protein>
<proteinExistence type="predicted"/>
<feature type="compositionally biased region" description="Pro residues" evidence="1">
    <location>
        <begin position="36"/>
        <end position="51"/>
    </location>
</feature>
<comment type="caution">
    <text evidence="3">The sequence shown here is derived from an EMBL/GenBank/DDBJ whole genome shotgun (WGS) entry which is preliminary data.</text>
</comment>
<reference evidence="3" key="4">
    <citation type="submission" date="2023-08" db="EMBL/GenBank/DDBJ databases">
        <authorList>
            <person name="Sun Q."/>
            <person name="Zhou Y."/>
        </authorList>
    </citation>
    <scope>NUCLEOTIDE SEQUENCE</scope>
    <source>
        <strain evidence="4">CGMCC 1.8884</strain>
        <strain evidence="3">CGMCC 1.8885</strain>
    </source>
</reference>
<feature type="signal peptide" evidence="2">
    <location>
        <begin position="1"/>
        <end position="23"/>
    </location>
</feature>
<reference evidence="4" key="1">
    <citation type="journal article" date="2014" name="Int. J. Syst. Evol. Microbiol.">
        <title>Complete genome of a new Firmicutes species belonging to the dominant human colonic microbiota ('Ruminococcus bicirculans') reveals two chromosomes and a selective capacity to utilize plant glucans.</title>
        <authorList>
            <consortium name="NISC Comparative Sequencing Program"/>
            <person name="Wegmann U."/>
            <person name="Louis P."/>
            <person name="Goesmann A."/>
            <person name="Henrissat B."/>
            <person name="Duncan S.H."/>
            <person name="Flint H.J."/>
        </authorList>
    </citation>
    <scope>NUCLEOTIDE SEQUENCE</scope>
    <source>
        <strain evidence="4">CGMCC 1.8884</strain>
    </source>
</reference>
<dbReference type="RefSeq" id="WP_017870567.1">
    <property type="nucleotide sequence ID" value="NZ_BMLZ01000028.1"/>
</dbReference>
<feature type="chain" id="PRO_5043988527" evidence="2">
    <location>
        <begin position="24"/>
        <end position="355"/>
    </location>
</feature>
<evidence type="ECO:0000256" key="1">
    <source>
        <dbReference type="SAM" id="MobiDB-lite"/>
    </source>
</evidence>
<evidence type="ECO:0000313" key="4">
    <source>
        <dbReference type="EMBL" id="GGP30473.1"/>
    </source>
</evidence>
<keyword evidence="2" id="KW-0732">Signal</keyword>
<dbReference type="Proteomes" id="UP000652720">
    <property type="component" value="Unassembled WGS sequence"/>
</dbReference>
<dbReference type="EMBL" id="BMMA01000027">
    <property type="protein sequence ID" value="GGI89036.1"/>
    <property type="molecule type" value="Genomic_DNA"/>
</dbReference>
<evidence type="ECO:0000313" key="5">
    <source>
        <dbReference type="Proteomes" id="UP000630135"/>
    </source>
</evidence>
<reference evidence="3" key="2">
    <citation type="journal article" date="2014" name="Int. J. Syst. Evol. Microbiol.">
        <title>Complete genome sequence of Corynebacterium casei LMG S-19264T (=DSM 44701T), isolated from a smear-ripened cheese.</title>
        <authorList>
            <consortium name="US DOE Joint Genome Institute (JGI-PGF)"/>
            <person name="Walter F."/>
            <person name="Albersmeier A."/>
            <person name="Kalinowski J."/>
            <person name="Ruckert C."/>
        </authorList>
    </citation>
    <scope>NUCLEOTIDE SEQUENCE</scope>
    <source>
        <strain evidence="3">CGMCC 1.8885</strain>
    </source>
</reference>
<dbReference type="Proteomes" id="UP000630135">
    <property type="component" value="Unassembled WGS sequence"/>
</dbReference>
<dbReference type="GeneID" id="59165615"/>
<feature type="region of interest" description="Disordered" evidence="1">
    <location>
        <begin position="36"/>
        <end position="57"/>
    </location>
</feature>
<evidence type="ECO:0000313" key="3">
    <source>
        <dbReference type="EMBL" id="GGI89036.1"/>
    </source>
</evidence>
<reference evidence="5" key="3">
    <citation type="journal article" date="2019" name="Int. J. Syst. Evol. Microbiol.">
        <title>The Global Catalogue of Microorganisms (GCM) 10K type strain sequencing project: providing services to taxonomists for standard genome sequencing and annotation.</title>
        <authorList>
            <consortium name="The Broad Institute Genomics Platform"/>
            <consortium name="The Broad Institute Genome Sequencing Center for Infectious Disease"/>
            <person name="Wu L."/>
            <person name="Ma J."/>
        </authorList>
    </citation>
    <scope>NUCLEOTIDE SEQUENCE [LARGE SCALE GENOMIC DNA]</scope>
    <source>
        <strain evidence="5">CGMCC 1.8884</strain>
    </source>
</reference>
<evidence type="ECO:0000313" key="6">
    <source>
        <dbReference type="Proteomes" id="UP000652720"/>
    </source>
</evidence>
<dbReference type="AlphaFoldDB" id="A0AAV4K665"/>
<gene>
    <name evidence="4" type="ORF">GCM10008021_21240</name>
    <name evidence="3" type="ORF">GCM10010914_24280</name>
</gene>
<name>A0AAV4K665_9DEIO</name>
<keyword evidence="5" id="KW-1185">Reference proteome</keyword>
<accession>A0AAV4K665</accession>
<dbReference type="EMBL" id="BMLZ01000028">
    <property type="protein sequence ID" value="GGP30473.1"/>
    <property type="molecule type" value="Genomic_DNA"/>
</dbReference>
<evidence type="ECO:0000256" key="2">
    <source>
        <dbReference type="SAM" id="SignalP"/>
    </source>
</evidence>
<sequence>MRPFAALPTLATALLLLGATAQAQLYGPPAPPAPPVAPAAPVTPPVTPPSTPAAGLALGAPQDTLREYRLSETTRLRYDDVQVEVSGGTPEQAAPLQNSFREALRAREGERTLTYKQFLKVLPADGTPGRYLWNSISSEGGRSVSSRSLRTLGAAGEGSLAYQPDAVPVPGDPTLALLTAQIQAELARTHAELLAGFDPASFGLLTGTAQSGPLSPGPLRPGPLRPGQAFTRVKTLQPAHPLATLPGQKVAGAPLQVEQQLRFESEQDGQLVFFRQARVLQPGQVVTGSADLLLTLARYVYDGELRLTPDGLPVSASRDEASVIRVTGRMNQGDLTLTFGLTVTSTSVLTLTPVK</sequence>